<dbReference type="InterPro" id="IPR012337">
    <property type="entry name" value="RNaseH-like_sf"/>
</dbReference>
<name>A0ABU6XE84_9FABA</name>
<proteinExistence type="predicted"/>
<dbReference type="CDD" id="cd06222">
    <property type="entry name" value="RNase_H_like"/>
    <property type="match status" value="1"/>
</dbReference>
<protein>
    <recommendedName>
        <fullName evidence="1">RNase H type-1 domain-containing protein</fullName>
    </recommendedName>
</protein>
<gene>
    <name evidence="2" type="ORF">PIB30_117763</name>
</gene>
<keyword evidence="3" id="KW-1185">Reference proteome</keyword>
<accession>A0ABU6XE84</accession>
<evidence type="ECO:0000313" key="2">
    <source>
        <dbReference type="EMBL" id="MED6196350.1"/>
    </source>
</evidence>
<dbReference type="EMBL" id="JASCZI010211741">
    <property type="protein sequence ID" value="MED6196350.1"/>
    <property type="molecule type" value="Genomic_DNA"/>
</dbReference>
<dbReference type="Pfam" id="PF13456">
    <property type="entry name" value="RVT_3"/>
    <property type="match status" value="1"/>
</dbReference>
<dbReference type="InterPro" id="IPR036397">
    <property type="entry name" value="RNaseH_sf"/>
</dbReference>
<dbReference type="PANTHER" id="PTHR47723">
    <property type="entry name" value="OS05G0353850 PROTEIN"/>
    <property type="match status" value="1"/>
</dbReference>
<reference evidence="2 3" key="1">
    <citation type="journal article" date="2023" name="Plants (Basel)">
        <title>Bridging the Gap: Combining Genomics and Transcriptomics Approaches to Understand Stylosanthes scabra, an Orphan Legume from the Brazilian Caatinga.</title>
        <authorList>
            <person name="Ferreira-Neto J.R.C."/>
            <person name="da Silva M.D."/>
            <person name="Binneck E."/>
            <person name="de Melo N.F."/>
            <person name="da Silva R.H."/>
            <person name="de Melo A.L.T.M."/>
            <person name="Pandolfi V."/>
            <person name="Bustamante F.O."/>
            <person name="Brasileiro-Vidal A.C."/>
            <person name="Benko-Iseppon A.M."/>
        </authorList>
    </citation>
    <scope>NUCLEOTIDE SEQUENCE [LARGE SCALE GENOMIC DNA]</scope>
    <source>
        <tissue evidence="2">Leaves</tissue>
    </source>
</reference>
<sequence length="156" mass="17971">MERFSCIHEPVGLKLYWEPPPPNYLKVNCDASIFRNNGQAGFGCVLRSANGCWIIGQFGHLPLWSIFRSELCAVWQGLMLAWKTGVKHIVCETDSLEVFTALHNIHTLEVAVENDLLQKIENMLLWSWSVQFRLIKTETNEAADWLEKLLFLGEFF</sequence>
<organism evidence="2 3">
    <name type="scientific">Stylosanthes scabra</name>
    <dbReference type="NCBI Taxonomy" id="79078"/>
    <lineage>
        <taxon>Eukaryota</taxon>
        <taxon>Viridiplantae</taxon>
        <taxon>Streptophyta</taxon>
        <taxon>Embryophyta</taxon>
        <taxon>Tracheophyta</taxon>
        <taxon>Spermatophyta</taxon>
        <taxon>Magnoliopsida</taxon>
        <taxon>eudicotyledons</taxon>
        <taxon>Gunneridae</taxon>
        <taxon>Pentapetalae</taxon>
        <taxon>rosids</taxon>
        <taxon>fabids</taxon>
        <taxon>Fabales</taxon>
        <taxon>Fabaceae</taxon>
        <taxon>Papilionoideae</taxon>
        <taxon>50 kb inversion clade</taxon>
        <taxon>dalbergioids sensu lato</taxon>
        <taxon>Dalbergieae</taxon>
        <taxon>Pterocarpus clade</taxon>
        <taxon>Stylosanthes</taxon>
    </lineage>
</organism>
<evidence type="ECO:0000313" key="3">
    <source>
        <dbReference type="Proteomes" id="UP001341840"/>
    </source>
</evidence>
<evidence type="ECO:0000259" key="1">
    <source>
        <dbReference type="Pfam" id="PF13456"/>
    </source>
</evidence>
<dbReference type="InterPro" id="IPR053151">
    <property type="entry name" value="RNase_H-like"/>
</dbReference>
<dbReference type="InterPro" id="IPR044730">
    <property type="entry name" value="RNase_H-like_dom_plant"/>
</dbReference>
<dbReference type="PANTHER" id="PTHR47723:SF19">
    <property type="entry name" value="POLYNUCLEOTIDYL TRANSFERASE, RIBONUCLEASE H-LIKE SUPERFAMILY PROTEIN"/>
    <property type="match status" value="1"/>
</dbReference>
<comment type="caution">
    <text evidence="2">The sequence shown here is derived from an EMBL/GenBank/DDBJ whole genome shotgun (WGS) entry which is preliminary data.</text>
</comment>
<dbReference type="InterPro" id="IPR002156">
    <property type="entry name" value="RNaseH_domain"/>
</dbReference>
<dbReference type="Gene3D" id="3.30.420.10">
    <property type="entry name" value="Ribonuclease H-like superfamily/Ribonuclease H"/>
    <property type="match status" value="1"/>
</dbReference>
<dbReference type="SUPFAM" id="SSF53098">
    <property type="entry name" value="Ribonuclease H-like"/>
    <property type="match status" value="1"/>
</dbReference>
<feature type="domain" description="RNase H type-1" evidence="1">
    <location>
        <begin position="28"/>
        <end position="146"/>
    </location>
</feature>
<dbReference type="Proteomes" id="UP001341840">
    <property type="component" value="Unassembled WGS sequence"/>
</dbReference>